<organism evidence="3 4">
    <name type="scientific">Kryptolebias marmoratus</name>
    <name type="common">Mangrove killifish</name>
    <name type="synonym">Rivulus marmoratus</name>
    <dbReference type="NCBI Taxonomy" id="37003"/>
    <lineage>
        <taxon>Eukaryota</taxon>
        <taxon>Metazoa</taxon>
        <taxon>Chordata</taxon>
        <taxon>Craniata</taxon>
        <taxon>Vertebrata</taxon>
        <taxon>Euteleostomi</taxon>
        <taxon>Actinopterygii</taxon>
        <taxon>Neopterygii</taxon>
        <taxon>Teleostei</taxon>
        <taxon>Neoteleostei</taxon>
        <taxon>Acanthomorphata</taxon>
        <taxon>Ovalentaria</taxon>
        <taxon>Atherinomorphae</taxon>
        <taxon>Cyprinodontiformes</taxon>
        <taxon>Rivulidae</taxon>
        <taxon>Kryptolebias</taxon>
    </lineage>
</organism>
<proteinExistence type="inferred from homology"/>
<dbReference type="GeneTree" id="ENSGT00940000158672"/>
<evidence type="ECO:0000259" key="2">
    <source>
        <dbReference type="SMART" id="SM00720"/>
    </source>
</evidence>
<dbReference type="Gene3D" id="2.60.120.380">
    <property type="match status" value="1"/>
</dbReference>
<sequence>HHVNKEVHMKKEFFLRQSSCACSESFINLREVSARLRLPPGEYLIVPSTFEPSKEADFVLRVFTEKQSETR</sequence>
<dbReference type="InterPro" id="IPR022684">
    <property type="entry name" value="Calpain_cysteine_protease"/>
</dbReference>
<dbReference type="PANTHER" id="PTHR10183:SF322">
    <property type="entry name" value="CALPAIN-11"/>
    <property type="match status" value="1"/>
</dbReference>
<dbReference type="InterPro" id="IPR022682">
    <property type="entry name" value="Calpain_domain_III"/>
</dbReference>
<dbReference type="OMA" id="GNNEHAV"/>
<accession>A0A3Q3ABI7</accession>
<comment type="similarity">
    <text evidence="1">Belongs to the peptidase C2 family.</text>
</comment>
<dbReference type="Proteomes" id="UP000264800">
    <property type="component" value="Unplaced"/>
</dbReference>
<dbReference type="GO" id="GO:0005737">
    <property type="term" value="C:cytoplasm"/>
    <property type="evidence" value="ECO:0007669"/>
    <property type="project" value="TreeGrafter"/>
</dbReference>
<keyword evidence="4" id="KW-1185">Reference proteome</keyword>
<dbReference type="SUPFAM" id="SSF49758">
    <property type="entry name" value="Calpain large subunit, middle domain (domain III)"/>
    <property type="match status" value="1"/>
</dbReference>
<protein>
    <recommendedName>
        <fullName evidence="2">Peptidase C2 calpain domain-containing protein</fullName>
    </recommendedName>
</protein>
<feature type="domain" description="Peptidase C2 calpain" evidence="2">
    <location>
        <begin position="2"/>
        <end position="71"/>
    </location>
</feature>
<dbReference type="GO" id="GO:0004198">
    <property type="term" value="F:calcium-dependent cysteine-type endopeptidase activity"/>
    <property type="evidence" value="ECO:0007669"/>
    <property type="project" value="InterPro"/>
</dbReference>
<dbReference type="InterPro" id="IPR036213">
    <property type="entry name" value="Calpain_III_sf"/>
</dbReference>
<name>A0A3Q3ABI7_KRYMA</name>
<dbReference type="GO" id="GO:0006508">
    <property type="term" value="P:proteolysis"/>
    <property type="evidence" value="ECO:0007669"/>
    <property type="project" value="InterPro"/>
</dbReference>
<evidence type="ECO:0000313" key="3">
    <source>
        <dbReference type="Ensembl" id="ENSKMAP00000013616.1"/>
    </source>
</evidence>
<dbReference type="STRING" id="37003.ENSKMAP00000013616"/>
<dbReference type="SMART" id="SM00720">
    <property type="entry name" value="calpain_III"/>
    <property type="match status" value="1"/>
</dbReference>
<dbReference type="Ensembl" id="ENSKMAT00000013824.1">
    <property type="protein sequence ID" value="ENSKMAP00000013616.1"/>
    <property type="gene ID" value="ENSKMAG00000010227.1"/>
</dbReference>
<evidence type="ECO:0000313" key="4">
    <source>
        <dbReference type="Proteomes" id="UP000264800"/>
    </source>
</evidence>
<dbReference type="InterPro" id="IPR022683">
    <property type="entry name" value="Calpain_III"/>
</dbReference>
<dbReference type="Pfam" id="PF01067">
    <property type="entry name" value="Calpain_III"/>
    <property type="match status" value="1"/>
</dbReference>
<reference evidence="3" key="2">
    <citation type="submission" date="2025-09" db="UniProtKB">
        <authorList>
            <consortium name="Ensembl"/>
        </authorList>
    </citation>
    <scope>IDENTIFICATION</scope>
</reference>
<dbReference type="PANTHER" id="PTHR10183">
    <property type="entry name" value="CALPAIN"/>
    <property type="match status" value="1"/>
</dbReference>
<evidence type="ECO:0000256" key="1">
    <source>
        <dbReference type="ARBA" id="ARBA00007623"/>
    </source>
</evidence>
<dbReference type="AlphaFoldDB" id="A0A3Q3ABI7"/>
<reference evidence="3" key="1">
    <citation type="submission" date="2025-08" db="UniProtKB">
        <authorList>
            <consortium name="Ensembl"/>
        </authorList>
    </citation>
    <scope>IDENTIFICATION</scope>
</reference>